<evidence type="ECO:0000313" key="1">
    <source>
        <dbReference type="EMBL" id="AGX41461.1"/>
    </source>
</evidence>
<proteinExistence type="predicted"/>
<dbReference type="AlphaFoldDB" id="U5MP79"/>
<dbReference type="eggNOG" id="ENOG5032MIE">
    <property type="taxonomic scope" value="Bacteria"/>
</dbReference>
<sequence length="64" mass="7777">MKGLVTMTFTTWLKKEEGFTSKAQYDYLLNTLPYEARRKVILYYKEKYKYFLASKPKQLELKLK</sequence>
<evidence type="ECO:0000313" key="2">
    <source>
        <dbReference type="Proteomes" id="UP000017118"/>
    </source>
</evidence>
<dbReference type="HOGENOM" id="CLU_195848_0_0_9"/>
<reference evidence="1 2" key="1">
    <citation type="journal article" date="2013" name="Genome Announc.">
        <title>Complete Genome Sequence of the Solvent Producer Clostridium saccharobutylicum NCP262 (DSM 13864).</title>
        <authorList>
            <person name="Poehlein A."/>
            <person name="Hartwich K."/>
            <person name="Krabben P."/>
            <person name="Ehrenreich A."/>
            <person name="Liebl W."/>
            <person name="Durre P."/>
            <person name="Gottschalk G."/>
            <person name="Daniel R."/>
        </authorList>
    </citation>
    <scope>NUCLEOTIDE SEQUENCE [LARGE SCALE GENOMIC DNA]</scope>
    <source>
        <strain evidence="1">DSM 13864</strain>
    </source>
</reference>
<keyword evidence="2" id="KW-1185">Reference proteome</keyword>
<dbReference type="PATRIC" id="fig|1345695.3.peg.381"/>
<dbReference type="Proteomes" id="UP000017118">
    <property type="component" value="Chromosome"/>
</dbReference>
<dbReference type="KEGG" id="csb:CLSA_c04300"/>
<accession>U5MP79</accession>
<protein>
    <submittedName>
        <fullName evidence="1">Uncharacterized protein</fullName>
    </submittedName>
</protein>
<name>U5MP79_CLOSA</name>
<gene>
    <name evidence="1" type="ORF">CLSA_c04300</name>
</gene>
<organism evidence="1 2">
    <name type="scientific">Clostridium saccharobutylicum DSM 13864</name>
    <dbReference type="NCBI Taxonomy" id="1345695"/>
    <lineage>
        <taxon>Bacteria</taxon>
        <taxon>Bacillati</taxon>
        <taxon>Bacillota</taxon>
        <taxon>Clostridia</taxon>
        <taxon>Eubacteriales</taxon>
        <taxon>Clostridiaceae</taxon>
        <taxon>Clostridium</taxon>
    </lineage>
</organism>
<dbReference type="EMBL" id="CP006721">
    <property type="protein sequence ID" value="AGX41461.1"/>
    <property type="molecule type" value="Genomic_DNA"/>
</dbReference>